<organism evidence="3 5">
    <name type="scientific">Rotaria sordida</name>
    <dbReference type="NCBI Taxonomy" id="392033"/>
    <lineage>
        <taxon>Eukaryota</taxon>
        <taxon>Metazoa</taxon>
        <taxon>Spiralia</taxon>
        <taxon>Gnathifera</taxon>
        <taxon>Rotifera</taxon>
        <taxon>Eurotatoria</taxon>
        <taxon>Bdelloidea</taxon>
        <taxon>Philodinida</taxon>
        <taxon>Philodinidae</taxon>
        <taxon>Rotaria</taxon>
    </lineage>
</organism>
<evidence type="ECO:0000256" key="1">
    <source>
        <dbReference type="ARBA" id="ARBA00023002"/>
    </source>
</evidence>
<dbReference type="PRINTS" id="PR00080">
    <property type="entry name" value="SDRFAMILY"/>
</dbReference>
<dbReference type="SUPFAM" id="SSF51735">
    <property type="entry name" value="NAD(P)-binding Rossmann-fold domains"/>
    <property type="match status" value="1"/>
</dbReference>
<dbReference type="EMBL" id="CAJNOU010001160">
    <property type="protein sequence ID" value="CAF1161385.1"/>
    <property type="molecule type" value="Genomic_DNA"/>
</dbReference>
<dbReference type="AlphaFoldDB" id="A0A814N7W9"/>
<keyword evidence="1" id="KW-0560">Oxidoreductase</keyword>
<name>A0A814N7W9_9BILA</name>
<dbReference type="Proteomes" id="UP000663889">
    <property type="component" value="Unassembled WGS sequence"/>
</dbReference>
<evidence type="ECO:0000259" key="2">
    <source>
        <dbReference type="Pfam" id="PF10021"/>
    </source>
</evidence>
<proteinExistence type="predicted"/>
<dbReference type="Gene3D" id="3.40.50.720">
    <property type="entry name" value="NAD(P)-binding Rossmann-like Domain"/>
    <property type="match status" value="1"/>
</dbReference>
<evidence type="ECO:0000313" key="5">
    <source>
        <dbReference type="Proteomes" id="UP000663882"/>
    </source>
</evidence>
<dbReference type="InterPro" id="IPR036291">
    <property type="entry name" value="NAD(P)-bd_dom_sf"/>
</dbReference>
<dbReference type="Pfam" id="PF10021">
    <property type="entry name" value="PARG_cat_microb"/>
    <property type="match status" value="1"/>
</dbReference>
<dbReference type="PRINTS" id="PR00081">
    <property type="entry name" value="GDHRDH"/>
</dbReference>
<dbReference type="Gene3D" id="3.40.220.10">
    <property type="entry name" value="Leucine Aminopeptidase, subunit E, domain 1"/>
    <property type="match status" value="1"/>
</dbReference>
<dbReference type="PANTHER" id="PTHR43157">
    <property type="entry name" value="PHOSPHATIDYLINOSITOL-GLYCAN BIOSYNTHESIS CLASS F PROTEIN-RELATED"/>
    <property type="match status" value="1"/>
</dbReference>
<dbReference type="GO" id="GO:0016491">
    <property type="term" value="F:oxidoreductase activity"/>
    <property type="evidence" value="ECO:0007669"/>
    <property type="project" value="UniProtKB-KW"/>
</dbReference>
<evidence type="ECO:0000313" key="3">
    <source>
        <dbReference type="EMBL" id="CAF1088339.1"/>
    </source>
</evidence>
<reference evidence="3" key="1">
    <citation type="submission" date="2021-02" db="EMBL/GenBank/DDBJ databases">
        <authorList>
            <person name="Nowell W R."/>
        </authorList>
    </citation>
    <scope>NUCLEOTIDE SEQUENCE</scope>
</reference>
<sequence>MANATSPGGGYRKGDGAQEENIFRRSDYYQSLDGELADTDRSERIFCTSKCELKPFAGYGGLYPIPEFGAIYTSGITVFRQTETNGYAYMKNPLYNVCAIAIPAYRDPELTRNNMLENKFAVKTHKKIENIFTIAHHHKHDCLVLSAFGCGAFRNPPEHIAALFKSVIYQYAGYFETIYFAIVDDHNTGNAINPLGNFLPFQQILDGLVVRPPTTLRVNGANGPYRILDKSNNQLTLSDVCILYLPPCQHGTKCQEIKDAAHNITGAASGIGRVTALELAKQQARVIVGIRGQERAEHVAQQLSKESHGNVIGYHLDLSDLASVKVFAEKIDKVDILINNAGVNKKHKELTNDGLESTFGTNHIGHFYLTQLLLPLLIQSNGRIVNVSSIMHILANENIDFSKTNAYNTMLVYAESKLANILHIVELQRRYGGRGIKTYSLHPGFIRSTELTRERTLLQAILMILFAISSKTIAQGAITTLYCALSDEAQPGKYHSNCRVAQPSLTAYNSKKAQELWELTSHSKQSFDEVIKFRCYFDIKEENIDNKGNFTLPFVLRCLDLLLVQGSNVRASDTQLLDLHDSSEEDFGLKFECRADNLRIEKNFITLRRANLRDKFMYLE</sequence>
<feature type="domain" description="Microbial-type PARG catalytic" evidence="2">
    <location>
        <begin position="1"/>
        <end position="80"/>
    </location>
</feature>
<dbReference type="InterPro" id="IPR002347">
    <property type="entry name" value="SDR_fam"/>
</dbReference>
<dbReference type="NCBIfam" id="TIGR02452">
    <property type="entry name" value="TIGR02452 family protein"/>
    <property type="match status" value="1"/>
</dbReference>
<dbReference type="OrthoDB" id="9989144at2759"/>
<protein>
    <recommendedName>
        <fullName evidence="2">Microbial-type PARG catalytic domain-containing protein</fullName>
    </recommendedName>
</protein>
<accession>A0A814N7W9</accession>
<dbReference type="InterPro" id="IPR012664">
    <property type="entry name" value="CHP02452"/>
</dbReference>
<dbReference type="InterPro" id="IPR019261">
    <property type="entry name" value="PARG_cat_microbial"/>
</dbReference>
<dbReference type="SUPFAM" id="SSF52949">
    <property type="entry name" value="Macro domain-like"/>
    <property type="match status" value="1"/>
</dbReference>
<dbReference type="Proteomes" id="UP000663882">
    <property type="component" value="Unassembled WGS sequence"/>
</dbReference>
<dbReference type="Pfam" id="PF00106">
    <property type="entry name" value="adh_short"/>
    <property type="match status" value="1"/>
</dbReference>
<gene>
    <name evidence="3" type="ORF">RFH988_LOCUS18666</name>
    <name evidence="4" type="ORF">SEV965_LOCUS18994</name>
</gene>
<evidence type="ECO:0000313" key="4">
    <source>
        <dbReference type="EMBL" id="CAF1161385.1"/>
    </source>
</evidence>
<dbReference type="EMBL" id="CAJNOO010001060">
    <property type="protein sequence ID" value="CAF1088339.1"/>
    <property type="molecule type" value="Genomic_DNA"/>
</dbReference>
<comment type="caution">
    <text evidence="3">The sequence shown here is derived from an EMBL/GenBank/DDBJ whole genome shotgun (WGS) entry which is preliminary data.</text>
</comment>
<dbReference type="InterPro" id="IPR043472">
    <property type="entry name" value="Macro_dom-like"/>
</dbReference>
<dbReference type="PANTHER" id="PTHR43157:SF31">
    <property type="entry name" value="PHOSPHATIDYLINOSITOL-GLYCAN BIOSYNTHESIS CLASS F PROTEIN"/>
    <property type="match status" value="1"/>
</dbReference>